<sequence>MSTFTLNFRDNDGDFLNFLKQLYLGAPVEEAARAVGALPAPHVQIEPLNFKGRDKLSRAIRELGAAERGIDPNIPQGCTIAAAIHDASNAVADSLNDVAFDVLERSGELGEAAFKELEVIQTALLNFTKIVTATKLN</sequence>
<keyword evidence="2" id="KW-1185">Reference proteome</keyword>
<accession>T0GH14</accession>
<evidence type="ECO:0000313" key="2">
    <source>
        <dbReference type="Proteomes" id="UP000015525"/>
    </source>
</evidence>
<dbReference type="Proteomes" id="UP000015525">
    <property type="component" value="Unassembled WGS sequence"/>
</dbReference>
<evidence type="ECO:0000313" key="1">
    <source>
        <dbReference type="EMBL" id="EQA99966.1"/>
    </source>
</evidence>
<comment type="caution">
    <text evidence="1">The sequence shown here is derived from an EMBL/GenBank/DDBJ whole genome shotgun (WGS) entry which is preliminary data.</text>
</comment>
<name>T0GH14_9SPHN</name>
<dbReference type="EMBL" id="ATHO01000161">
    <property type="protein sequence ID" value="EQA99966.1"/>
    <property type="molecule type" value="Genomic_DNA"/>
</dbReference>
<organism evidence="1 2">
    <name type="scientific">Sphingobium quisquiliarum P25</name>
    <dbReference type="NCBI Taxonomy" id="1329909"/>
    <lineage>
        <taxon>Bacteria</taxon>
        <taxon>Pseudomonadati</taxon>
        <taxon>Pseudomonadota</taxon>
        <taxon>Alphaproteobacteria</taxon>
        <taxon>Sphingomonadales</taxon>
        <taxon>Sphingomonadaceae</taxon>
        <taxon>Sphingobium</taxon>
    </lineage>
</organism>
<gene>
    <name evidence="1" type="ORF">L288_18820</name>
</gene>
<dbReference type="PATRIC" id="fig|1329909.3.peg.3620"/>
<dbReference type="RefSeq" id="WP_021239770.1">
    <property type="nucleotide sequence ID" value="NZ_ATHO01000161.1"/>
</dbReference>
<proteinExistence type="predicted"/>
<protein>
    <submittedName>
        <fullName evidence="1">Uncharacterized protein</fullName>
    </submittedName>
</protein>
<reference evidence="1 2" key="1">
    <citation type="journal article" date="2013" name="Genome Announc.">
        <title>Draft Genome Sequence of Sphingobium quisquiliarum Strain P25T, a Novel Hexachlorocyclohexane (HCH)-Degrading Bacterium Isolated from an HCH Dumpsite.</title>
        <authorList>
            <person name="Kumar Singh A."/>
            <person name="Sangwan N."/>
            <person name="Sharma A."/>
            <person name="Gupta V."/>
            <person name="Khurana J.P."/>
            <person name="Lal R."/>
        </authorList>
    </citation>
    <scope>NUCLEOTIDE SEQUENCE [LARGE SCALE GENOMIC DNA]</scope>
    <source>
        <strain evidence="1 2">P25</strain>
    </source>
</reference>
<dbReference type="AlphaFoldDB" id="T0GH14"/>